<evidence type="ECO:0000313" key="2">
    <source>
        <dbReference type="Proteomes" id="UP001161017"/>
    </source>
</evidence>
<protein>
    <submittedName>
        <fullName evidence="1">Uncharacterized protein</fullName>
    </submittedName>
</protein>
<accession>A0AA43QK85</accession>
<evidence type="ECO:0000313" key="1">
    <source>
        <dbReference type="EMBL" id="MDI1488037.1"/>
    </source>
</evidence>
<comment type="caution">
    <text evidence="1">The sequence shown here is derived from an EMBL/GenBank/DDBJ whole genome shotgun (WGS) entry which is preliminary data.</text>
</comment>
<sequence length="221" mass="24987">MNNGSSVSPGPQTFTIRRVERQLRDDMIAESARTSGHIPSPFSCKSLEYPVENGVHHYLSDQEKEQVRESFCRKLYDEVGDPKSHVQRLDALYSQLVVCNFPRQFVYVGMPSSEKPERDGEWPQAKPEEIISDACELLRKLPATPLSLPEDASIIDAAYFLEEGSHKATSHTRIWQSLQVASHISTNAIRVALMVAIYRMKVSSTMVRRFINTTADLMSTQ</sequence>
<keyword evidence="2" id="KW-1185">Reference proteome</keyword>
<proteinExistence type="predicted"/>
<organism evidence="1 2">
    <name type="scientific">Ramalina farinacea</name>
    <dbReference type="NCBI Taxonomy" id="258253"/>
    <lineage>
        <taxon>Eukaryota</taxon>
        <taxon>Fungi</taxon>
        <taxon>Dikarya</taxon>
        <taxon>Ascomycota</taxon>
        <taxon>Pezizomycotina</taxon>
        <taxon>Lecanoromycetes</taxon>
        <taxon>OSLEUM clade</taxon>
        <taxon>Lecanoromycetidae</taxon>
        <taxon>Lecanorales</taxon>
        <taxon>Lecanorineae</taxon>
        <taxon>Ramalinaceae</taxon>
        <taxon>Ramalina</taxon>
    </lineage>
</organism>
<reference evidence="1" key="1">
    <citation type="journal article" date="2023" name="Genome Biol. Evol.">
        <title>First Whole Genome Sequence and Flow Cytometry Genome Size Data for the Lichen-Forming Fungus Ramalina farinacea (Ascomycota).</title>
        <authorList>
            <person name="Llewellyn T."/>
            <person name="Mian S."/>
            <person name="Hill R."/>
            <person name="Leitch I.J."/>
            <person name="Gaya E."/>
        </authorList>
    </citation>
    <scope>NUCLEOTIDE SEQUENCE</scope>
    <source>
        <strain evidence="1">LIQ254RAFAR</strain>
    </source>
</reference>
<name>A0AA43QK85_9LECA</name>
<dbReference type="Proteomes" id="UP001161017">
    <property type="component" value="Unassembled WGS sequence"/>
</dbReference>
<dbReference type="AlphaFoldDB" id="A0AA43QK85"/>
<dbReference type="EMBL" id="JAPUFD010000006">
    <property type="protein sequence ID" value="MDI1488037.1"/>
    <property type="molecule type" value="Genomic_DNA"/>
</dbReference>
<gene>
    <name evidence="1" type="ORF">OHK93_007311</name>
</gene>